<protein>
    <recommendedName>
        <fullName evidence="2">Ams2/SPT21 N-terminal domain-containing protein</fullName>
    </recommendedName>
</protein>
<dbReference type="Pfam" id="PF25823">
    <property type="entry name" value="Ams2-SPT21_N"/>
    <property type="match status" value="1"/>
</dbReference>
<dbReference type="EMBL" id="JBFXLS010000014">
    <property type="protein sequence ID" value="KAL2830040.1"/>
    <property type="molecule type" value="Genomic_DNA"/>
</dbReference>
<feature type="compositionally biased region" description="Polar residues" evidence="1">
    <location>
        <begin position="1052"/>
        <end position="1076"/>
    </location>
</feature>
<feature type="domain" description="Ams2/SPT21 N-terminal" evidence="2">
    <location>
        <begin position="7"/>
        <end position="147"/>
    </location>
</feature>
<dbReference type="PANTHER" id="PTHR39147:SF1">
    <property type="entry name" value="PROTEIN SPT21"/>
    <property type="match status" value="1"/>
</dbReference>
<reference evidence="3 4" key="1">
    <citation type="submission" date="2024-07" db="EMBL/GenBank/DDBJ databases">
        <title>Section-level genome sequencing and comparative genomics of Aspergillus sections Usti and Cavernicolus.</title>
        <authorList>
            <consortium name="Lawrence Berkeley National Laboratory"/>
            <person name="Nybo J.L."/>
            <person name="Vesth T.C."/>
            <person name="Theobald S."/>
            <person name="Frisvad J.C."/>
            <person name="Larsen T.O."/>
            <person name="Kjaerboelling I."/>
            <person name="Rothschild-Mancinelli K."/>
            <person name="Lyhne E.K."/>
            <person name="Kogle M.E."/>
            <person name="Barry K."/>
            <person name="Clum A."/>
            <person name="Na H."/>
            <person name="Ledsgaard L."/>
            <person name="Lin J."/>
            <person name="Lipzen A."/>
            <person name="Kuo A."/>
            <person name="Riley R."/>
            <person name="Mondo S."/>
            <person name="LaButti K."/>
            <person name="Haridas S."/>
            <person name="Pangalinan J."/>
            <person name="Salamov A.A."/>
            <person name="Simmons B.A."/>
            <person name="Magnuson J.K."/>
            <person name="Chen J."/>
            <person name="Drula E."/>
            <person name="Henrissat B."/>
            <person name="Wiebenga A."/>
            <person name="Lubbers R.J."/>
            <person name="Gomes A.C."/>
            <person name="Makela M.R."/>
            <person name="Stajich J."/>
            <person name="Grigoriev I.V."/>
            <person name="Mortensen U.H."/>
            <person name="De vries R.P."/>
            <person name="Baker S.E."/>
            <person name="Andersen M.R."/>
        </authorList>
    </citation>
    <scope>NUCLEOTIDE SEQUENCE [LARGE SCALE GENOMIC DNA]</scope>
    <source>
        <strain evidence="3 4">CBS 600.67</strain>
    </source>
</reference>
<feature type="region of interest" description="Disordered" evidence="1">
    <location>
        <begin position="534"/>
        <end position="585"/>
    </location>
</feature>
<feature type="compositionally biased region" description="Low complexity" evidence="1">
    <location>
        <begin position="617"/>
        <end position="632"/>
    </location>
</feature>
<evidence type="ECO:0000259" key="2">
    <source>
        <dbReference type="Pfam" id="PF25823"/>
    </source>
</evidence>
<proteinExistence type="predicted"/>
<dbReference type="Proteomes" id="UP001610335">
    <property type="component" value="Unassembled WGS sequence"/>
</dbReference>
<dbReference type="InterPro" id="IPR057725">
    <property type="entry name" value="Ams2-SPT21_N"/>
</dbReference>
<feature type="compositionally biased region" description="Basic residues" evidence="1">
    <location>
        <begin position="807"/>
        <end position="818"/>
    </location>
</feature>
<evidence type="ECO:0000313" key="3">
    <source>
        <dbReference type="EMBL" id="KAL2830040.1"/>
    </source>
</evidence>
<feature type="compositionally biased region" description="Polar residues" evidence="1">
    <location>
        <begin position="234"/>
        <end position="263"/>
    </location>
</feature>
<sequence length="1216" mass="132052">MESQDGISVRPMRLKVLYTFDDASKTNCLARWPQLLEIQTAALDDKTQIGVIELKTCIQAIVSASPELVAKLGQDYTVYAYDYSEYETPLVGQGMLSWVLASSSPTPNAPAHQSRTMVTGRVCKNVLGLFSKGAQETLEVKLRLVPVPTALQSEYLNSMQKYRELSNVIPHEFDAQAWTNFLRQNPDLMSPMPMPIAQAPSPTDHSGIERFHQILSAGSTPREMSSLPAGAPCRSTSPTQSALSTTSRVQTPGGQLQNYQQEQPAPRPSHLERSQSDIIRPSSSASMRGADFQAYAKCHSRRESVQSGYGSCEEASEQPRKRAKLYRAEAPGKADLNIERQSSSLRVAASTAASVRIHRPTPINPAITAAQNSNEEPVRPPTPISNLNNIPRRACPQPSLLRESSVHSSTQYTSPYPISDDHSFMEPIAHSPESRYQGLFEPSFSMPSSPPVLDYGLPTRSSPVLPPMAADLDSGFMSGGIDDLLDNELGPPLDDSVRPAPKNANSAKRTVRSAAQASPPASVAANLENQAENFPASEGPVEQQQQPAKEAPAPPTHAPQVASRPSSRASVRHAHKPLAPAPVSQTELEQFIGAIPASDAGMSDAATVETPAPQPTRAPQVASRPSSRASVRQTHKPLAPAPMSQSELEQLLGAIPASDAGMSDAATAETPAPHTTNEDGKIRSGAGARRLKQVQARLEKCIRDGQVPPYCENCGAIETPTWRRAHSKEVIGSEEEAKELTKDPTMLFWRSVNRDVKGKVTKFKVYKKSLVEEDNDFDQVLLCNPCGLWLHKFKTMRPENRWNKSNNIKKKRPPRNRRGGGPLSTTGTTASRNRSESSKPDASSPGASDTSSPAAEDEATPCADDTTNNKTGDSEQERNDEAQEPSAKRRRANSVEPRKSSDTAGRRWQDDDAREALRRAIQSSPARKLASRNASAPGENDLTPKSVRRVLFPNSQNEGGPLRVLGQSVLNSPKRTSRISSAQESDKQPGEKENQAATDLDRLFESPSFEFDLCVSPTPKRRNHRVNAGDKRHSLPSISPAPKTRRDAAPDTTPTRLTAQRLQRAQSSPGSASRLGQSPRRSRSGFPDLPQLSDDVFGTAAFQGMDDMIVDIFSEDAASAIHTDPLFALDSRGPSNNNWADWLPSISPSRSDRNQNGENSADIINALLSDPDLQKEMFQYADASLDSGFFSSDALHDDGILGDKADASENQAGNSE</sequence>
<feature type="compositionally biased region" description="Polar residues" evidence="1">
    <location>
        <begin position="823"/>
        <end position="832"/>
    </location>
</feature>
<dbReference type="PANTHER" id="PTHR39147">
    <property type="entry name" value="PROTEIN SPT21"/>
    <property type="match status" value="1"/>
</dbReference>
<feature type="compositionally biased region" description="Polar residues" evidence="1">
    <location>
        <begin position="968"/>
        <end position="983"/>
    </location>
</feature>
<dbReference type="Gene3D" id="3.30.50.10">
    <property type="entry name" value="Erythroid Transcription Factor GATA-1, subunit A"/>
    <property type="match status" value="1"/>
</dbReference>
<gene>
    <name evidence="3" type="ORF">BDW59DRAFT_29701</name>
</gene>
<feature type="compositionally biased region" description="Low complexity" evidence="1">
    <location>
        <begin position="542"/>
        <end position="551"/>
    </location>
</feature>
<feature type="compositionally biased region" description="Basic and acidic residues" evidence="1">
    <location>
        <begin position="984"/>
        <end position="1004"/>
    </location>
</feature>
<feature type="compositionally biased region" description="Low complexity" evidence="1">
    <location>
        <begin position="665"/>
        <end position="675"/>
    </location>
</feature>
<feature type="region of interest" description="Disordered" evidence="1">
    <location>
        <begin position="219"/>
        <end position="274"/>
    </location>
</feature>
<feature type="compositionally biased region" description="Low complexity" evidence="1">
    <location>
        <begin position="513"/>
        <end position="522"/>
    </location>
</feature>
<feature type="region of interest" description="Disordered" evidence="1">
    <location>
        <begin position="483"/>
        <end position="522"/>
    </location>
</feature>
<feature type="compositionally biased region" description="Low complexity" evidence="1">
    <location>
        <begin position="558"/>
        <end position="569"/>
    </location>
</feature>
<evidence type="ECO:0000313" key="4">
    <source>
        <dbReference type="Proteomes" id="UP001610335"/>
    </source>
</evidence>
<dbReference type="SUPFAM" id="SSF57716">
    <property type="entry name" value="Glucocorticoid receptor-like (DNA-binding domain)"/>
    <property type="match status" value="1"/>
</dbReference>
<feature type="region of interest" description="Disordered" evidence="1">
    <location>
        <begin position="602"/>
        <end position="646"/>
    </location>
</feature>
<dbReference type="InterPro" id="IPR042403">
    <property type="entry name" value="Spt21/Ams2"/>
</dbReference>
<feature type="compositionally biased region" description="Basic and acidic residues" evidence="1">
    <location>
        <begin position="896"/>
        <end position="918"/>
    </location>
</feature>
<organism evidence="3 4">
    <name type="scientific">Aspergillus cavernicola</name>
    <dbReference type="NCBI Taxonomy" id="176166"/>
    <lineage>
        <taxon>Eukaryota</taxon>
        <taxon>Fungi</taxon>
        <taxon>Dikarya</taxon>
        <taxon>Ascomycota</taxon>
        <taxon>Pezizomycotina</taxon>
        <taxon>Eurotiomycetes</taxon>
        <taxon>Eurotiomycetidae</taxon>
        <taxon>Eurotiales</taxon>
        <taxon>Aspergillaceae</taxon>
        <taxon>Aspergillus</taxon>
        <taxon>Aspergillus subgen. Nidulantes</taxon>
    </lineage>
</organism>
<feature type="region of interest" description="Disordered" evidence="1">
    <location>
        <begin position="662"/>
        <end position="689"/>
    </location>
</feature>
<accession>A0ABR4IQJ6</accession>
<name>A0ABR4IQJ6_9EURO</name>
<evidence type="ECO:0000256" key="1">
    <source>
        <dbReference type="SAM" id="MobiDB-lite"/>
    </source>
</evidence>
<feature type="compositionally biased region" description="Basic and acidic residues" evidence="1">
    <location>
        <begin position="872"/>
        <end position="881"/>
    </location>
</feature>
<feature type="compositionally biased region" description="Polar residues" evidence="1">
    <location>
        <begin position="406"/>
        <end position="416"/>
    </location>
</feature>
<comment type="caution">
    <text evidence="3">The sequence shown here is derived from an EMBL/GenBank/DDBJ whole genome shotgun (WGS) entry which is preliminary data.</text>
</comment>
<feature type="region of interest" description="Disordered" evidence="1">
    <location>
        <begin position="800"/>
        <end position="1091"/>
    </location>
</feature>
<feature type="region of interest" description="Disordered" evidence="1">
    <location>
        <begin position="371"/>
        <end position="426"/>
    </location>
</feature>
<keyword evidence="4" id="KW-1185">Reference proteome</keyword>
<dbReference type="InterPro" id="IPR013088">
    <property type="entry name" value="Znf_NHR/GATA"/>
</dbReference>